<evidence type="ECO:0000259" key="1">
    <source>
        <dbReference type="Pfam" id="PF03478"/>
    </source>
</evidence>
<protein>
    <recommendedName>
        <fullName evidence="1">KIB1-4 beta-propeller domain-containing protein</fullName>
    </recommendedName>
</protein>
<dbReference type="Gramene" id="TraesCS3B02G597100.1">
    <property type="protein sequence ID" value="TraesCS3B02G597100.1.cds1"/>
    <property type="gene ID" value="TraesCS3B02G597100"/>
</dbReference>
<dbReference type="AlphaFoldDB" id="A0A080YUK9"/>
<feature type="domain" description="KIB1-4 beta-propeller" evidence="1">
    <location>
        <begin position="115"/>
        <end position="193"/>
    </location>
</feature>
<name>A0A080YUK9_WHEAT</name>
<dbReference type="InterPro" id="IPR005174">
    <property type="entry name" value="KIB1-4_b-propeller"/>
</dbReference>
<organism evidence="2">
    <name type="scientific">Triticum aestivum</name>
    <name type="common">Wheat</name>
    <dbReference type="NCBI Taxonomy" id="4565"/>
    <lineage>
        <taxon>Eukaryota</taxon>
        <taxon>Viridiplantae</taxon>
        <taxon>Streptophyta</taxon>
        <taxon>Embryophyta</taxon>
        <taxon>Tracheophyta</taxon>
        <taxon>Spermatophyta</taxon>
        <taxon>Magnoliopsida</taxon>
        <taxon>Liliopsida</taxon>
        <taxon>Poales</taxon>
        <taxon>Poaceae</taxon>
        <taxon>BOP clade</taxon>
        <taxon>Pooideae</taxon>
        <taxon>Triticodae</taxon>
        <taxon>Triticeae</taxon>
        <taxon>Triticinae</taxon>
        <taxon>Triticum</taxon>
    </lineage>
</organism>
<reference evidence="2" key="1">
    <citation type="submission" date="2018-08" db="EMBL/GenBank/DDBJ databases">
        <authorList>
            <person name="Rossello M."/>
        </authorList>
    </citation>
    <scope>NUCLEOTIDE SEQUENCE [LARGE SCALE GENOMIC DNA]</scope>
    <source>
        <strain evidence="2">cv. Chinese Spring</strain>
    </source>
</reference>
<reference evidence="2" key="2">
    <citation type="submission" date="2018-10" db="UniProtKB">
        <authorList>
            <consortium name="EnsemblPlants"/>
        </authorList>
    </citation>
    <scope>IDENTIFICATION</scope>
</reference>
<accession>A0A080YUK9</accession>
<evidence type="ECO:0000313" key="3">
    <source>
        <dbReference type="Proteomes" id="UP000019116"/>
    </source>
</evidence>
<dbReference type="OMA" id="YLSVDAH"/>
<dbReference type="Proteomes" id="UP000019116">
    <property type="component" value="Chromosome 3B"/>
</dbReference>
<sequence length="301" mass="34214">MKVSSAAFLCRSSPSLRLIWDSDRGQPDGYCSLYTADPDSEGFTVYEEEDCGYLLQRLAVLGCIGKDGEPLAPLPVAVAEKIFDVVRLPKRDFDFHQALLYAIEMSQITDYDLFQRYGILESAGELFLVLKAQHRFKVFRINTDRIVLEPVESIGSRAFFLGRGRYMSVDAHKFPYIDANCIYYVKSTFPTCDIYKYDLEGEKEERVSQARHSLNPSTCTLPATIPPFTILRLLSSYTNSIQTSQLTRCARIQSVTRSGFKSEYAYEASDPGSCWCLNMIEVVDFQNYPRRPRNGTEVARP</sequence>
<dbReference type="PANTHER" id="PTHR33165">
    <property type="entry name" value="F-BOX DOMAIN CONTAINING PROTEIN-LIKE-RELATED"/>
    <property type="match status" value="1"/>
</dbReference>
<dbReference type="PANTHER" id="PTHR33165:SF72">
    <property type="entry name" value="F-BOX DOMAIN-CONTAINING PROTEIN"/>
    <property type="match status" value="1"/>
</dbReference>
<dbReference type="EnsemblPlants" id="TraesCS3B02G597100.1">
    <property type="protein sequence ID" value="TraesCS3B02G597100.1.cds1"/>
    <property type="gene ID" value="TraesCS3B02G597100"/>
</dbReference>
<dbReference type="HOGENOM" id="CLU_925634_0_0_1"/>
<dbReference type="Gramene" id="TraesCS3B03G1493100.1">
    <property type="protein sequence ID" value="TraesCS3B03G1493100.1.CDS1"/>
    <property type="gene ID" value="TraesCS3B03G1493100"/>
</dbReference>
<proteinExistence type="predicted"/>
<dbReference type="Pfam" id="PF03478">
    <property type="entry name" value="Beta-prop_KIB1-4"/>
    <property type="match status" value="1"/>
</dbReference>
<dbReference type="OrthoDB" id="1644419at2759"/>
<keyword evidence="3" id="KW-1185">Reference proteome</keyword>
<evidence type="ECO:0000313" key="2">
    <source>
        <dbReference type="EnsemblPlants" id="TraesCS3B02G597100.1.cds1"/>
    </source>
</evidence>